<dbReference type="RefSeq" id="WP_218043084.1">
    <property type="nucleotide sequence ID" value="NZ_BIFH01000026.1"/>
</dbReference>
<evidence type="ECO:0000313" key="3">
    <source>
        <dbReference type="Proteomes" id="UP000286931"/>
    </source>
</evidence>
<keyword evidence="3" id="KW-1185">Reference proteome</keyword>
<comment type="caution">
    <text evidence="2">The sequence shown here is derived from an EMBL/GenBank/DDBJ whole genome shotgun (WGS) entry which is preliminary data.</text>
</comment>
<evidence type="ECO:0000313" key="2">
    <source>
        <dbReference type="EMBL" id="GCD98100.1"/>
    </source>
</evidence>
<dbReference type="GO" id="GO:0016705">
    <property type="term" value="F:oxidoreductase activity, acting on paired donors, with incorporation or reduction of molecular oxygen"/>
    <property type="evidence" value="ECO:0007669"/>
    <property type="project" value="InterPro"/>
</dbReference>
<dbReference type="SUPFAM" id="SSF51679">
    <property type="entry name" value="Bacterial luciferase-like"/>
    <property type="match status" value="1"/>
</dbReference>
<organism evidence="2 3">
    <name type="scientific">Embleya hyalina</name>
    <dbReference type="NCBI Taxonomy" id="516124"/>
    <lineage>
        <taxon>Bacteria</taxon>
        <taxon>Bacillati</taxon>
        <taxon>Actinomycetota</taxon>
        <taxon>Actinomycetes</taxon>
        <taxon>Kitasatosporales</taxon>
        <taxon>Streptomycetaceae</taxon>
        <taxon>Embleya</taxon>
    </lineage>
</organism>
<feature type="domain" description="Luciferase-like" evidence="1">
    <location>
        <begin position="50"/>
        <end position="155"/>
    </location>
</feature>
<dbReference type="InterPro" id="IPR036661">
    <property type="entry name" value="Luciferase-like_sf"/>
</dbReference>
<reference evidence="2 3" key="1">
    <citation type="submission" date="2018-12" db="EMBL/GenBank/DDBJ databases">
        <title>Draft genome sequence of Embleya hyalina NBRC 13850T.</title>
        <authorList>
            <person name="Komaki H."/>
            <person name="Hosoyama A."/>
            <person name="Kimura A."/>
            <person name="Ichikawa N."/>
            <person name="Tamura T."/>
        </authorList>
    </citation>
    <scope>NUCLEOTIDE SEQUENCE [LARGE SCALE GENOMIC DNA]</scope>
    <source>
        <strain evidence="2 3">NBRC 13850</strain>
    </source>
</reference>
<dbReference type="EMBL" id="BIFH01000026">
    <property type="protein sequence ID" value="GCD98100.1"/>
    <property type="molecule type" value="Genomic_DNA"/>
</dbReference>
<dbReference type="AlphaFoldDB" id="A0A401YU15"/>
<dbReference type="Proteomes" id="UP000286931">
    <property type="component" value="Unassembled WGS sequence"/>
</dbReference>
<evidence type="ECO:0000259" key="1">
    <source>
        <dbReference type="Pfam" id="PF00296"/>
    </source>
</evidence>
<gene>
    <name evidence="2" type="primary">hmd_3</name>
    <name evidence="2" type="ORF">EHYA_05800</name>
</gene>
<dbReference type="Pfam" id="PF00296">
    <property type="entry name" value="Bac_luciferase"/>
    <property type="match status" value="1"/>
</dbReference>
<sequence>MKLRIGVGLGPRDPADPVTFGDPVVRMEQLGVDSPWLPDALGADLPDPLVGSGVTVLPGRNPVVVAKELATLAALAPGRILPVFDVRHATARERPLFPIPGPRGEVTDEAPTVVRLLLEGEDISFEGKYHTLDHVTIGPRPVRPLDLWLGGGGPR</sequence>
<name>A0A401YU15_9ACTN</name>
<dbReference type="InterPro" id="IPR011251">
    <property type="entry name" value="Luciferase-like_dom"/>
</dbReference>
<protein>
    <submittedName>
        <fullName evidence="2">LLM class F420-dependent oxidoreductase</fullName>
    </submittedName>
</protein>
<dbReference type="Gene3D" id="3.20.20.30">
    <property type="entry name" value="Luciferase-like domain"/>
    <property type="match status" value="1"/>
</dbReference>
<accession>A0A401YU15</accession>
<proteinExistence type="predicted"/>